<comment type="subcellular location">
    <subcellularLocation>
        <location evidence="3">Cell surface</location>
    </subcellularLocation>
    <subcellularLocation>
        <location evidence="4">Secreted</location>
    </subcellularLocation>
</comment>
<dbReference type="PROSITE" id="PS50923">
    <property type="entry name" value="SUSHI"/>
    <property type="match status" value="3"/>
</dbReference>
<proteinExistence type="predicted"/>
<dbReference type="GO" id="GO:0004252">
    <property type="term" value="F:serine-type endopeptidase activity"/>
    <property type="evidence" value="ECO:0007669"/>
    <property type="project" value="InterPro"/>
</dbReference>
<evidence type="ECO:0000256" key="15">
    <source>
        <dbReference type="ARBA" id="ARBA00023180"/>
    </source>
</evidence>
<dbReference type="CDD" id="cd00033">
    <property type="entry name" value="CCP"/>
    <property type="match status" value="3"/>
</dbReference>
<evidence type="ECO:0000259" key="22">
    <source>
        <dbReference type="PROSITE" id="PS50923"/>
    </source>
</evidence>
<dbReference type="SUPFAM" id="SSF53300">
    <property type="entry name" value="vWA-like"/>
    <property type="match status" value="1"/>
</dbReference>
<dbReference type="InterPro" id="IPR000436">
    <property type="entry name" value="Sushi_SCR_CCP_dom"/>
</dbReference>
<evidence type="ECO:0000259" key="20">
    <source>
        <dbReference type="PROSITE" id="PS50234"/>
    </source>
</evidence>
<comment type="cofactor">
    <cofactor evidence="1">
        <name>Mn(2+)</name>
        <dbReference type="ChEBI" id="CHEBI:29035"/>
    </cofactor>
</comment>
<keyword evidence="6" id="KW-0399">Innate immunity</keyword>
<reference evidence="23" key="3">
    <citation type="submission" date="2025-09" db="UniProtKB">
        <authorList>
            <consortium name="Ensembl"/>
        </authorList>
    </citation>
    <scope>IDENTIFICATION</scope>
</reference>
<dbReference type="GO" id="GO:0009986">
    <property type="term" value="C:cell surface"/>
    <property type="evidence" value="ECO:0007669"/>
    <property type="project" value="UniProtKB-SubCell"/>
</dbReference>
<evidence type="ECO:0000256" key="14">
    <source>
        <dbReference type="ARBA" id="ARBA00023157"/>
    </source>
</evidence>
<dbReference type="Pfam" id="PF00084">
    <property type="entry name" value="Sushi"/>
    <property type="match status" value="3"/>
</dbReference>
<reference evidence="23" key="2">
    <citation type="submission" date="2025-08" db="UniProtKB">
        <authorList>
            <consortium name="Ensembl"/>
        </authorList>
    </citation>
    <scope>IDENTIFICATION</scope>
</reference>
<feature type="disulfide bond" evidence="18">
    <location>
        <begin position="120"/>
        <end position="147"/>
    </location>
</feature>
<feature type="domain" description="Sushi" evidence="22">
    <location>
        <begin position="153"/>
        <end position="210"/>
    </location>
</feature>
<dbReference type="Gene3D" id="2.10.70.10">
    <property type="entry name" value="Complement Module, domain 1"/>
    <property type="match status" value="3"/>
</dbReference>
<dbReference type="PIRSF" id="PIRSF001154">
    <property type="entry name" value="Compl_C2_B"/>
    <property type="match status" value="1"/>
</dbReference>
<feature type="domain" description="VWFA" evidence="20">
    <location>
        <begin position="256"/>
        <end position="452"/>
    </location>
</feature>
<feature type="active site" description="Charge relay system" evidence="17">
    <location>
        <position position="512"/>
    </location>
</feature>
<keyword evidence="14 18" id="KW-1015">Disulfide bond</keyword>
<name>A0A3P9CSA3_9CICH</name>
<comment type="caution">
    <text evidence="18">Lacks conserved residue(s) required for the propagation of feature annotation.</text>
</comment>
<evidence type="ECO:0000256" key="2">
    <source>
        <dbReference type="ARBA" id="ARBA00001946"/>
    </source>
</evidence>
<dbReference type="Gene3D" id="3.40.50.410">
    <property type="entry name" value="von Willebrand factor, type A domain"/>
    <property type="match status" value="1"/>
</dbReference>
<dbReference type="SUPFAM" id="SSF57535">
    <property type="entry name" value="Complement control module/SCR domain"/>
    <property type="match status" value="3"/>
</dbReference>
<dbReference type="InterPro" id="IPR009003">
    <property type="entry name" value="Peptidase_S1_PA"/>
</dbReference>
<feature type="signal peptide" evidence="19">
    <location>
        <begin position="1"/>
        <end position="25"/>
    </location>
</feature>
<protein>
    <recommendedName>
        <fullName evidence="16">C3/C5 convertase</fullName>
    </recommendedName>
</protein>
<dbReference type="PRINTS" id="PR00722">
    <property type="entry name" value="CHYMOTRYPSIN"/>
</dbReference>
<dbReference type="Proteomes" id="UP000265160">
    <property type="component" value="LG10"/>
</dbReference>
<comment type="cofactor">
    <cofactor evidence="2">
        <name>Mg(2+)</name>
        <dbReference type="ChEBI" id="CHEBI:18420"/>
    </cofactor>
</comment>
<dbReference type="PROSITE" id="PS00134">
    <property type="entry name" value="TRYPSIN_HIS"/>
    <property type="match status" value="1"/>
</dbReference>
<dbReference type="InterPro" id="IPR036465">
    <property type="entry name" value="vWFA_dom_sf"/>
</dbReference>
<dbReference type="Gene3D" id="2.40.10.10">
    <property type="entry name" value="Trypsin-like serine proteases"/>
    <property type="match status" value="2"/>
</dbReference>
<keyword evidence="8" id="KW-0645">Protease</keyword>
<evidence type="ECO:0000256" key="6">
    <source>
        <dbReference type="ARBA" id="ARBA00022588"/>
    </source>
</evidence>
<dbReference type="GO" id="GO:0070062">
    <property type="term" value="C:extracellular exosome"/>
    <property type="evidence" value="ECO:0007669"/>
    <property type="project" value="TreeGrafter"/>
</dbReference>
<evidence type="ECO:0000256" key="3">
    <source>
        <dbReference type="ARBA" id="ARBA00004241"/>
    </source>
</evidence>
<feature type="disulfide bond" evidence="18">
    <location>
        <begin position="181"/>
        <end position="208"/>
    </location>
</feature>
<dbReference type="InterPro" id="IPR043504">
    <property type="entry name" value="Peptidase_S1_PA_chymotrypsin"/>
</dbReference>
<reference evidence="23 24" key="1">
    <citation type="journal article" date="2014" name="Nature">
        <title>The genomic substrate for adaptive radiation in African cichlid fish.</title>
        <authorList>
            <person name="Brawand D."/>
            <person name="Wagner C.E."/>
            <person name="Li Y.I."/>
            <person name="Malinsky M."/>
            <person name="Keller I."/>
            <person name="Fan S."/>
            <person name="Simakov O."/>
            <person name="Ng A.Y."/>
            <person name="Lim Z.W."/>
            <person name="Bezault E."/>
            <person name="Turner-Maier J."/>
            <person name="Johnson J."/>
            <person name="Alcazar R."/>
            <person name="Noh H.J."/>
            <person name="Russell P."/>
            <person name="Aken B."/>
            <person name="Alfoldi J."/>
            <person name="Amemiya C."/>
            <person name="Azzouzi N."/>
            <person name="Baroiller J.F."/>
            <person name="Barloy-Hubler F."/>
            <person name="Berlin A."/>
            <person name="Bloomquist R."/>
            <person name="Carleton K.L."/>
            <person name="Conte M.A."/>
            <person name="D'Cotta H."/>
            <person name="Eshel O."/>
            <person name="Gaffney L."/>
            <person name="Galibert F."/>
            <person name="Gante H.F."/>
            <person name="Gnerre S."/>
            <person name="Greuter L."/>
            <person name="Guyon R."/>
            <person name="Haddad N.S."/>
            <person name="Haerty W."/>
            <person name="Harris R.M."/>
            <person name="Hofmann H.A."/>
            <person name="Hourlier T."/>
            <person name="Hulata G."/>
            <person name="Jaffe D.B."/>
            <person name="Lara M."/>
            <person name="Lee A.P."/>
            <person name="MacCallum I."/>
            <person name="Mwaiko S."/>
            <person name="Nikaido M."/>
            <person name="Nishihara H."/>
            <person name="Ozouf-Costaz C."/>
            <person name="Penman D.J."/>
            <person name="Przybylski D."/>
            <person name="Rakotomanga M."/>
            <person name="Renn S.C.P."/>
            <person name="Ribeiro F.J."/>
            <person name="Ron M."/>
            <person name="Salzburger W."/>
            <person name="Sanchez-Pulido L."/>
            <person name="Santos M.E."/>
            <person name="Searle S."/>
            <person name="Sharpe T."/>
            <person name="Swofford R."/>
            <person name="Tan F.J."/>
            <person name="Williams L."/>
            <person name="Young S."/>
            <person name="Yin S."/>
            <person name="Okada N."/>
            <person name="Kocher T.D."/>
            <person name="Miska E.A."/>
            <person name="Lander E.S."/>
            <person name="Venkatesh B."/>
            <person name="Fernald R.D."/>
            <person name="Meyer A."/>
            <person name="Ponting C.P."/>
            <person name="Streelman J.T."/>
            <person name="Lindblad-Toh K."/>
            <person name="Seehausen O."/>
            <person name="Di Palma F."/>
        </authorList>
    </citation>
    <scope>NUCLEOTIDE SEQUENCE</scope>
</reference>
<keyword evidence="10" id="KW-0677">Repeat</keyword>
<keyword evidence="9 19" id="KW-0732">Signal</keyword>
<dbReference type="Pfam" id="PF00089">
    <property type="entry name" value="Trypsin"/>
    <property type="match status" value="1"/>
</dbReference>
<evidence type="ECO:0000256" key="12">
    <source>
        <dbReference type="ARBA" id="ARBA00022825"/>
    </source>
</evidence>
<dbReference type="InterPro" id="IPR001254">
    <property type="entry name" value="Trypsin_dom"/>
</dbReference>
<keyword evidence="15" id="KW-0325">Glycoprotein</keyword>
<evidence type="ECO:0000256" key="7">
    <source>
        <dbReference type="ARBA" id="ARBA00022659"/>
    </source>
</evidence>
<dbReference type="STRING" id="106582.ENSMZEP00005025218"/>
<keyword evidence="13" id="KW-0391">Immunity</keyword>
<dbReference type="InterPro" id="IPR018114">
    <property type="entry name" value="TRYPSIN_HIS"/>
</dbReference>
<dbReference type="InterPro" id="IPR002035">
    <property type="entry name" value="VWF_A"/>
</dbReference>
<evidence type="ECO:0000256" key="5">
    <source>
        <dbReference type="ARBA" id="ARBA00022525"/>
    </source>
</evidence>
<dbReference type="SMART" id="SM00020">
    <property type="entry name" value="Tryp_SPc"/>
    <property type="match status" value="1"/>
</dbReference>
<dbReference type="GO" id="GO:0006956">
    <property type="term" value="P:complement activation"/>
    <property type="evidence" value="ECO:0007669"/>
    <property type="project" value="InterPro"/>
</dbReference>
<feature type="domain" description="Sushi" evidence="22">
    <location>
        <begin position="23"/>
        <end position="89"/>
    </location>
</feature>
<evidence type="ECO:0000313" key="23">
    <source>
        <dbReference type="Ensembl" id="ENSMZEP00005025218.1"/>
    </source>
</evidence>
<feature type="domain" description="Peptidase S1" evidence="21">
    <location>
        <begin position="461"/>
        <end position="740"/>
    </location>
</feature>
<keyword evidence="12" id="KW-0720">Serine protease</keyword>
<keyword evidence="7 18" id="KW-0768">Sushi</keyword>
<evidence type="ECO:0000256" key="17">
    <source>
        <dbReference type="PIRSR" id="PIRSR001154-1"/>
    </source>
</evidence>
<dbReference type="PROSITE" id="PS50234">
    <property type="entry name" value="VWFA"/>
    <property type="match status" value="1"/>
</dbReference>
<evidence type="ECO:0000313" key="24">
    <source>
        <dbReference type="Proteomes" id="UP000265160"/>
    </source>
</evidence>
<keyword evidence="5" id="KW-0964">Secreted</keyword>
<feature type="active site" description="Charge relay system" evidence="17">
    <location>
        <position position="683"/>
    </location>
</feature>
<dbReference type="KEGG" id="mze:101486732"/>
<feature type="active site" description="Charge relay system" evidence="17">
    <location>
        <position position="562"/>
    </location>
</feature>
<evidence type="ECO:0000256" key="4">
    <source>
        <dbReference type="ARBA" id="ARBA00004613"/>
    </source>
</evidence>
<evidence type="ECO:0000256" key="18">
    <source>
        <dbReference type="PROSITE-ProRule" id="PRU00302"/>
    </source>
</evidence>
<dbReference type="RefSeq" id="XP_004564127.2">
    <property type="nucleotide sequence ID" value="XM_004564070.5"/>
</dbReference>
<dbReference type="SMART" id="SM00032">
    <property type="entry name" value="CCP"/>
    <property type="match status" value="3"/>
</dbReference>
<evidence type="ECO:0000256" key="11">
    <source>
        <dbReference type="ARBA" id="ARBA00022801"/>
    </source>
</evidence>
<dbReference type="GO" id="GO:0009617">
    <property type="term" value="P:response to bacterium"/>
    <property type="evidence" value="ECO:0007669"/>
    <property type="project" value="TreeGrafter"/>
</dbReference>
<dbReference type="PANTHER" id="PTHR46393">
    <property type="entry name" value="SUSHI DOMAIN-CONTAINING PROTEIN"/>
    <property type="match status" value="1"/>
</dbReference>
<evidence type="ECO:0000256" key="9">
    <source>
        <dbReference type="ARBA" id="ARBA00022729"/>
    </source>
</evidence>
<dbReference type="GO" id="GO:0006508">
    <property type="term" value="P:proteolysis"/>
    <property type="evidence" value="ECO:0007669"/>
    <property type="project" value="UniProtKB-KW"/>
</dbReference>
<dbReference type="InterPro" id="IPR035976">
    <property type="entry name" value="Sushi/SCR/CCP_sf"/>
</dbReference>
<evidence type="ECO:0000259" key="21">
    <source>
        <dbReference type="PROSITE" id="PS50240"/>
    </source>
</evidence>
<evidence type="ECO:0000256" key="10">
    <source>
        <dbReference type="ARBA" id="ARBA00022737"/>
    </source>
</evidence>
<dbReference type="SMART" id="SM00327">
    <property type="entry name" value="VWA"/>
    <property type="match status" value="1"/>
</dbReference>
<dbReference type="InterPro" id="IPR011360">
    <property type="entry name" value="Compl_C2_B"/>
</dbReference>
<feature type="domain" description="Sushi" evidence="22">
    <location>
        <begin position="90"/>
        <end position="149"/>
    </location>
</feature>
<dbReference type="CDD" id="cd00190">
    <property type="entry name" value="Tryp_SPc"/>
    <property type="match status" value="1"/>
</dbReference>
<dbReference type="GeneID" id="101486732"/>
<organism evidence="23 24">
    <name type="scientific">Maylandia zebra</name>
    <name type="common">zebra mbuna</name>
    <dbReference type="NCBI Taxonomy" id="106582"/>
    <lineage>
        <taxon>Eukaryota</taxon>
        <taxon>Metazoa</taxon>
        <taxon>Chordata</taxon>
        <taxon>Craniata</taxon>
        <taxon>Vertebrata</taxon>
        <taxon>Euteleostomi</taxon>
        <taxon>Actinopterygii</taxon>
        <taxon>Neopterygii</taxon>
        <taxon>Teleostei</taxon>
        <taxon>Neoteleostei</taxon>
        <taxon>Acanthomorphata</taxon>
        <taxon>Ovalentaria</taxon>
        <taxon>Cichlomorphae</taxon>
        <taxon>Cichliformes</taxon>
        <taxon>Cichlidae</taxon>
        <taxon>African cichlids</taxon>
        <taxon>Pseudocrenilabrinae</taxon>
        <taxon>Haplochromini</taxon>
        <taxon>Maylandia</taxon>
        <taxon>Maylandia zebra complex</taxon>
    </lineage>
</organism>
<keyword evidence="11" id="KW-0378">Hydrolase</keyword>
<dbReference type="InterPro" id="IPR001314">
    <property type="entry name" value="Peptidase_S1A"/>
</dbReference>
<accession>A0A3P9CSA3</accession>
<evidence type="ECO:0000256" key="13">
    <source>
        <dbReference type="ARBA" id="ARBA00022859"/>
    </source>
</evidence>
<evidence type="ECO:0000256" key="1">
    <source>
        <dbReference type="ARBA" id="ARBA00001936"/>
    </source>
</evidence>
<evidence type="ECO:0000256" key="8">
    <source>
        <dbReference type="ARBA" id="ARBA00022670"/>
    </source>
</evidence>
<dbReference type="Pfam" id="PF00092">
    <property type="entry name" value="VWA"/>
    <property type="match status" value="1"/>
</dbReference>
<dbReference type="PANTHER" id="PTHR46393:SF6">
    <property type="entry name" value="COMPLEMENT C2-RELATED"/>
    <property type="match status" value="1"/>
</dbReference>
<dbReference type="AlphaFoldDB" id="A0A3P9CSA3"/>
<feature type="chain" id="PRO_5018165683" description="C3/C5 convertase" evidence="19">
    <location>
        <begin position="26"/>
        <end position="754"/>
    </location>
</feature>
<keyword evidence="24" id="KW-1185">Reference proteome</keyword>
<dbReference type="GeneTree" id="ENSGT00940000165141"/>
<evidence type="ECO:0000256" key="19">
    <source>
        <dbReference type="SAM" id="SignalP"/>
    </source>
</evidence>
<evidence type="ECO:0000256" key="16">
    <source>
        <dbReference type="ARBA" id="ARBA00029636"/>
    </source>
</evidence>
<dbReference type="SUPFAM" id="SSF50494">
    <property type="entry name" value="Trypsin-like serine proteases"/>
    <property type="match status" value="1"/>
</dbReference>
<dbReference type="GO" id="GO:0045087">
    <property type="term" value="P:innate immune response"/>
    <property type="evidence" value="ECO:0007669"/>
    <property type="project" value="UniProtKB-KW"/>
</dbReference>
<dbReference type="PROSITE" id="PS50240">
    <property type="entry name" value="TRYPSIN_DOM"/>
    <property type="match status" value="1"/>
</dbReference>
<sequence>MGFSIHLSRLAALLCALWMGAGVRCACPESNLQMQGGNYTLSNNLERGSMLVYHCPEGYYPYPAITRLCQANNSWRPKPKRSPAQRCRLIECPDPNVLEYGSVSPPQDKYYVDNETTYECYSGYTMQGSVTRACLKNGKWSGSTPICRRDSGDHCPNPGIPPGASRVGNIFGIDDTVRYTCNGNLFLVGSSERVCQQTSEWTGIEPACYYKHTFDTPLEVSKAFGNSIKESLTTLESTEETQEGRKIRISKNGTLNIYIGVDISDSISEDYVNKSRDAVVKLITTIASFAVTPNYEIIFFSSELYEIVNIIDFMDGTAKLSDVKTKLEEFDIGDRNTGTNLNLVFEEFLEKMALIKVRAGENFKEHRHVIIVFTDGAYNLGGSPAPTVAKIKNSAYLNLADGSRDDYLDIYIFAIGDDIFDDDLMPLTAGTGGTHYFRVKDLEKLQDTFDEMINEDEVKGLCGLHKEYTDNRNELKRKMYPWMVFISTQADGHSKKCMGSLVTPEFVLTAAHCVFGFLPEKVTVEIDDGDNKIKKAKTLFYHPLYNVTAKKNKGINEFYDYDVALIQLEKYVVISTNVRPICIPCTRETNAALHLVDQSCESQERLLLKNHLERLNFLTRTSNVVDLKDVHAKLGDNRYECIKHAVGVEGITADTLRDAVTDNFICTGGREPFRDHIACTGDSGGAVYKNFQQRTIQVALVSWGSQKVCTAGGVKESTSNSRDFHINLFRVIPFLKGVLGRQDMDYAPLVFLEN</sequence>
<dbReference type="Ensembl" id="ENSMZET00005026040.1">
    <property type="protein sequence ID" value="ENSMZEP00005025218.1"/>
    <property type="gene ID" value="ENSMZEG00005018826.1"/>
</dbReference>